<dbReference type="InterPro" id="IPR029058">
    <property type="entry name" value="AB_hydrolase_fold"/>
</dbReference>
<proteinExistence type="inferred from homology"/>
<dbReference type="PANTHER" id="PTHR10655">
    <property type="entry name" value="LYSOPHOSPHOLIPASE-RELATED"/>
    <property type="match status" value="1"/>
</dbReference>
<dbReference type="RefSeq" id="WP_285669480.1">
    <property type="nucleotide sequence ID" value="NZ_BSYI01000001.1"/>
</dbReference>
<gene>
    <name evidence="4" type="ORF">LNKW23_00650</name>
</gene>
<feature type="domain" description="Phospholipase/carboxylesterase/thioesterase" evidence="3">
    <location>
        <begin position="11"/>
        <end position="213"/>
    </location>
</feature>
<sequence length="226" mass="23052">MTQLTGPRAAPKSGTARQLVILLHGYGADGNDLIGLARPMADYLPDTAFFAPDAPQPCRVNPAGRQWFPIPPIDGSSEVEMHEGYVAAAELLDSTIEAAIAEAGVGREATALLGFSQGTMMALSVGPRRAPGLAGIVGFSGRLIDHAALGLAEARPPVLLVHGDADEVVPHSSLAEAEKGLSAAGFPVNTFTSKGTGHGIAPDGLGLATGFLAEVFGLGPLTDPVD</sequence>
<reference evidence="4 5" key="1">
    <citation type="submission" date="2023-04" db="EMBL/GenBank/DDBJ databases">
        <title>Marinoamorphus aggregata gen. nov., sp. Nov., isolate from tissue of brittle star Ophioplocus japonicus.</title>
        <authorList>
            <person name="Kawano K."/>
            <person name="Sawayama S."/>
            <person name="Nakagawa S."/>
        </authorList>
    </citation>
    <scope>NUCLEOTIDE SEQUENCE [LARGE SCALE GENOMIC DNA]</scope>
    <source>
        <strain evidence="4 5">NKW23</strain>
    </source>
</reference>
<evidence type="ECO:0000313" key="4">
    <source>
        <dbReference type="EMBL" id="GMG80853.1"/>
    </source>
</evidence>
<evidence type="ECO:0000256" key="2">
    <source>
        <dbReference type="ARBA" id="ARBA00022801"/>
    </source>
</evidence>
<keyword evidence="2 4" id="KW-0378">Hydrolase</keyword>
<accession>A0ABQ6LBT8</accession>
<keyword evidence="5" id="KW-1185">Reference proteome</keyword>
<evidence type="ECO:0000313" key="5">
    <source>
        <dbReference type="Proteomes" id="UP001239909"/>
    </source>
</evidence>
<dbReference type="EMBL" id="BSYI01000001">
    <property type="protein sequence ID" value="GMG80853.1"/>
    <property type="molecule type" value="Genomic_DNA"/>
</dbReference>
<dbReference type="Proteomes" id="UP001239909">
    <property type="component" value="Unassembled WGS sequence"/>
</dbReference>
<evidence type="ECO:0000259" key="3">
    <source>
        <dbReference type="Pfam" id="PF02230"/>
    </source>
</evidence>
<dbReference type="InterPro" id="IPR050565">
    <property type="entry name" value="LYPA1-2/EST-like"/>
</dbReference>
<comment type="similarity">
    <text evidence="1">Belongs to the AB hydrolase superfamily. AB hydrolase 2 family.</text>
</comment>
<dbReference type="Gene3D" id="3.40.50.1820">
    <property type="entry name" value="alpha/beta hydrolase"/>
    <property type="match status" value="1"/>
</dbReference>
<protein>
    <submittedName>
        <fullName evidence="4">Alpha/beta fold hydrolase</fullName>
    </submittedName>
</protein>
<dbReference type="Pfam" id="PF02230">
    <property type="entry name" value="Abhydrolase_2"/>
    <property type="match status" value="1"/>
</dbReference>
<evidence type="ECO:0000256" key="1">
    <source>
        <dbReference type="ARBA" id="ARBA00006499"/>
    </source>
</evidence>
<organism evidence="4 5">
    <name type="scientific">Paralimibaculum aggregatum</name>
    <dbReference type="NCBI Taxonomy" id="3036245"/>
    <lineage>
        <taxon>Bacteria</taxon>
        <taxon>Pseudomonadati</taxon>
        <taxon>Pseudomonadota</taxon>
        <taxon>Alphaproteobacteria</taxon>
        <taxon>Rhodobacterales</taxon>
        <taxon>Paracoccaceae</taxon>
        <taxon>Paralimibaculum</taxon>
    </lineage>
</organism>
<dbReference type="GO" id="GO:0016787">
    <property type="term" value="F:hydrolase activity"/>
    <property type="evidence" value="ECO:0007669"/>
    <property type="project" value="UniProtKB-KW"/>
</dbReference>
<comment type="caution">
    <text evidence="4">The sequence shown here is derived from an EMBL/GenBank/DDBJ whole genome shotgun (WGS) entry which is preliminary data.</text>
</comment>
<dbReference type="SUPFAM" id="SSF53474">
    <property type="entry name" value="alpha/beta-Hydrolases"/>
    <property type="match status" value="1"/>
</dbReference>
<dbReference type="InterPro" id="IPR003140">
    <property type="entry name" value="PLipase/COase/thioEstase"/>
</dbReference>
<dbReference type="PANTHER" id="PTHR10655:SF17">
    <property type="entry name" value="LYSOPHOSPHOLIPASE-LIKE PROTEIN 1"/>
    <property type="match status" value="1"/>
</dbReference>
<name>A0ABQ6LBT8_9RHOB</name>